<evidence type="ECO:0000256" key="10">
    <source>
        <dbReference type="ARBA" id="ARBA00022989"/>
    </source>
</evidence>
<evidence type="ECO:0000256" key="6">
    <source>
        <dbReference type="ARBA" id="ARBA00022448"/>
    </source>
</evidence>
<feature type="transmembrane region" description="Helical" evidence="17">
    <location>
        <begin position="861"/>
        <end position="879"/>
    </location>
</feature>
<feature type="transmembrane region" description="Helical" evidence="17">
    <location>
        <begin position="477"/>
        <end position="497"/>
    </location>
</feature>
<dbReference type="FunFam" id="1.20.1250.20:FF:000064">
    <property type="entry name" value="MFS allantoate transporter"/>
    <property type="match status" value="1"/>
</dbReference>
<dbReference type="GO" id="GO:0022857">
    <property type="term" value="F:transmembrane transporter activity"/>
    <property type="evidence" value="ECO:0007669"/>
    <property type="project" value="InterPro"/>
</dbReference>
<evidence type="ECO:0000256" key="4">
    <source>
        <dbReference type="ARBA" id="ARBA00005179"/>
    </source>
</evidence>
<comment type="subcellular location">
    <subcellularLocation>
        <location evidence="2">Membrane</location>
        <topology evidence="2">Multi-pass membrane protein</topology>
    </subcellularLocation>
    <subcellularLocation>
        <location evidence="3">Membrane</location>
        <topology evidence="3">Single-pass membrane protein</topology>
    </subcellularLocation>
</comment>
<comment type="caution">
    <text evidence="19">The sequence shown here is derived from an EMBL/GenBank/DDBJ whole genome shotgun (WGS) entry which is preliminary data.</text>
</comment>
<dbReference type="GO" id="GO:0016705">
    <property type="term" value="F:oxidoreductase activity, acting on paired donors, with incorporation or reduction of molecular oxygen"/>
    <property type="evidence" value="ECO:0007669"/>
    <property type="project" value="InterPro"/>
</dbReference>
<sequence length="1423" mass="159191">MTTYPRIAKTLTSSDGTPVYAEAVGDRSKPSLVLAHGIYASAAIFDNLFTDARLLAEVYLIRYDLRGHGRSGKPTNPEAYVSSLFADDWAAVAREFGVKRPIWCGWSYGATIACDMYAHLSNETISGMVWLAGVPYVGPVFNQIAREEGRTYLPGHMNATDVATYRESKTDFGDMLFQDPDGMDFNLKMSCLGMAFLLSPQVTQNLLTRTQDPTKFYEAGAKGLPLLVMNGSEDKLVDGNVVVDEAKRHFKNMDVYTIEGGSHTPWIEHKDEIVTELLRFVQRVTLGKRGTYEGVEGDELGGLGAELDDSLGGVEVNDVDTGAQLLAGEDIEFLEEDANRVRNKIDWHILPLMCTLYWIQFMDKTTLGSSAILGIREATHLTTNEYNMLGTIFYVSYLLFEYPQNLALQRFPVGKWMSLNIFVWGLALLGHAACKKFAGLFAVRFILGMCEGSITAGFMIVSSMFYTRNEQTLRVGYWFLMNGTAQIISGFISFGTLHIKTEGFEPWQWLMCITGTLTLITAVVYCSRFYFPDSPTNAWFLTKKERIIAIRRLKENQTGVENKHFKIEQVHEALHDPKTWLFALFSALNNVPNSLTNQGQIIVASFGFTYLQTTLLGCVDGVIEIVTIWTGVHLAARLKDARAYVAAMYFIPNIVGVLLINLLPVRSSVAMDAQCASDRGVGTTGFVLSLSWLSNVTAGHTKRVTANAIMLIAYCIGNALGPFMWQEKYRPRNHVPWTIIGLCYVACPVLLLLIRRTLASENKRRDLEPPDETYNDVYIEIVDTNGIRVRKRVDKPLPIIGNVHQVPAEYQERTFAQWAKQHGDLVYAKMFSKPFLIINSQKVARDLLDKRGNKYSSRPRMVMLSELLGWGPTAVVLPYDSENRRKQRRWIQSAFGDKAATRRFEGLQQREIYVLLSGLIQEPHGFAQHIKRCISALILESVYGHRVTSSDDEYVNLIDHAMELTTVLTPSGGTLVDFFPLLKHIPAWLPGMDWKRKAQAANAVVTAATLKPYHMVRNAVTAGSATPSLMTTLVEEAMKQGNLAEEETDIVGACSALYAAGTDTAKTALLTFFLTMVLHPDVYRKAQEEVDRVIGNDRLPTLADREALPYVDKTDGTLLSSWNTPVPLGIPHYLTEEDDYQGFDLPGDTTVIANLWAMSHSEEVYGDPAAFRPERFLDSKLSASDIADPANIIFGHGRRICPGRLFADTAVFLAISNIIATLDIKKARDGHGREITPEVSFFPGLVSLTRRMVVSIQGDLIYNKTFGYRMVIINSQKIARDLLEKRGANCSSRPRMTMLVELLGWNPSISALPYKSESYRKHRRWIQSAFGDKDAVKGFLPLKTREMHIFLMSLMERPSDYVLHVKRFVAALAVETVYGHRIESLEDEHVTLMDQAMGATTATGAAGGTLVDLMPFREYHLKR</sequence>
<dbReference type="Gene3D" id="1.20.1250.20">
    <property type="entry name" value="MFS general substrate transporter like domains"/>
    <property type="match status" value="1"/>
</dbReference>
<dbReference type="Gene3D" id="1.10.630.10">
    <property type="entry name" value="Cytochrome P450"/>
    <property type="match status" value="2"/>
</dbReference>
<evidence type="ECO:0000313" key="19">
    <source>
        <dbReference type="EMBL" id="TFY68453.1"/>
    </source>
</evidence>
<dbReference type="CDD" id="cd11065">
    <property type="entry name" value="CYP64-like"/>
    <property type="match status" value="1"/>
</dbReference>
<protein>
    <recommendedName>
        <fullName evidence="18">AB hydrolase-1 domain-containing protein</fullName>
    </recommendedName>
</protein>
<feature type="transmembrane region" description="Helical" evidence="17">
    <location>
        <begin position="643"/>
        <end position="663"/>
    </location>
</feature>
<evidence type="ECO:0000256" key="5">
    <source>
        <dbReference type="ARBA" id="ARBA00010617"/>
    </source>
</evidence>
<dbReference type="GO" id="GO:0020037">
    <property type="term" value="F:heme binding"/>
    <property type="evidence" value="ECO:0007669"/>
    <property type="project" value="InterPro"/>
</dbReference>
<evidence type="ECO:0000256" key="9">
    <source>
        <dbReference type="ARBA" id="ARBA00022723"/>
    </source>
</evidence>
<evidence type="ECO:0000256" key="3">
    <source>
        <dbReference type="ARBA" id="ARBA00004167"/>
    </source>
</evidence>
<accession>A0A4Y9Z3K8</accession>
<evidence type="ECO:0000256" key="12">
    <source>
        <dbReference type="ARBA" id="ARBA00023004"/>
    </source>
</evidence>
<keyword evidence="13" id="KW-0503">Monooxygenase</keyword>
<keyword evidence="11" id="KW-0560">Oxidoreductase</keyword>
<evidence type="ECO:0000256" key="1">
    <source>
        <dbReference type="ARBA" id="ARBA00001971"/>
    </source>
</evidence>
<dbReference type="PRINTS" id="PR00463">
    <property type="entry name" value="EP450I"/>
</dbReference>
<dbReference type="EMBL" id="SEKV01000030">
    <property type="protein sequence ID" value="TFY68453.1"/>
    <property type="molecule type" value="Genomic_DNA"/>
</dbReference>
<dbReference type="SUPFAM" id="SSF48264">
    <property type="entry name" value="Cytochrome P450"/>
    <property type="match status" value="2"/>
</dbReference>
<evidence type="ECO:0000256" key="11">
    <source>
        <dbReference type="ARBA" id="ARBA00023002"/>
    </source>
</evidence>
<dbReference type="InterPro" id="IPR000073">
    <property type="entry name" value="AB_hydrolase_1"/>
</dbReference>
<reference evidence="19 20" key="1">
    <citation type="submission" date="2019-01" db="EMBL/GenBank/DDBJ databases">
        <title>Genome sequencing of the rare red list fungi Fomitopsis rosea.</title>
        <authorList>
            <person name="Buettner E."/>
            <person name="Kellner H."/>
        </authorList>
    </citation>
    <scope>NUCLEOTIDE SEQUENCE [LARGE SCALE GENOMIC DNA]</scope>
    <source>
        <strain evidence="19 20">DSM 105464</strain>
    </source>
</reference>
<name>A0A4Y9Z3K8_9APHY</name>
<organism evidence="19 20">
    <name type="scientific">Rhodofomes roseus</name>
    <dbReference type="NCBI Taxonomy" id="34475"/>
    <lineage>
        <taxon>Eukaryota</taxon>
        <taxon>Fungi</taxon>
        <taxon>Dikarya</taxon>
        <taxon>Basidiomycota</taxon>
        <taxon>Agaricomycotina</taxon>
        <taxon>Agaricomycetes</taxon>
        <taxon>Polyporales</taxon>
        <taxon>Rhodofomes</taxon>
    </lineage>
</organism>
<evidence type="ECO:0000256" key="14">
    <source>
        <dbReference type="ARBA" id="ARBA00023136"/>
    </source>
</evidence>
<dbReference type="Pfam" id="PF00067">
    <property type="entry name" value="p450"/>
    <property type="match status" value="1"/>
</dbReference>
<dbReference type="PANTHER" id="PTHR46300">
    <property type="entry name" value="P450, PUTATIVE (EUROFUNG)-RELATED-RELATED"/>
    <property type="match status" value="1"/>
</dbReference>
<evidence type="ECO:0000256" key="15">
    <source>
        <dbReference type="ARBA" id="ARBA00037968"/>
    </source>
</evidence>
<evidence type="ECO:0000256" key="2">
    <source>
        <dbReference type="ARBA" id="ARBA00004141"/>
    </source>
</evidence>
<dbReference type="PROSITE" id="PS00086">
    <property type="entry name" value="CYTOCHROME_P450"/>
    <property type="match status" value="1"/>
</dbReference>
<dbReference type="InterPro" id="IPR029058">
    <property type="entry name" value="AB_hydrolase_fold"/>
</dbReference>
<dbReference type="Proteomes" id="UP000298390">
    <property type="component" value="Unassembled WGS sequence"/>
</dbReference>
<dbReference type="PANTHER" id="PTHR46300:SF7">
    <property type="entry name" value="P450, PUTATIVE (EUROFUNG)-RELATED"/>
    <property type="match status" value="1"/>
</dbReference>
<keyword evidence="8 17" id="KW-0812">Transmembrane</keyword>
<proteinExistence type="inferred from homology"/>
<dbReference type="Pfam" id="PF07690">
    <property type="entry name" value="MFS_1"/>
    <property type="match status" value="1"/>
</dbReference>
<dbReference type="InterPro" id="IPR036396">
    <property type="entry name" value="Cyt_P450_sf"/>
</dbReference>
<dbReference type="InterPro" id="IPR011701">
    <property type="entry name" value="MFS"/>
</dbReference>
<keyword evidence="7 16" id="KW-0349">Heme</keyword>
<comment type="cofactor">
    <cofactor evidence="1 16">
        <name>heme</name>
        <dbReference type="ChEBI" id="CHEBI:30413"/>
    </cofactor>
</comment>
<keyword evidence="6" id="KW-0813">Transport</keyword>
<evidence type="ECO:0000256" key="13">
    <source>
        <dbReference type="ARBA" id="ARBA00023033"/>
    </source>
</evidence>
<keyword evidence="10 17" id="KW-1133">Transmembrane helix</keyword>
<feature type="binding site" description="axial binding residue" evidence="16">
    <location>
        <position position="1201"/>
    </location>
    <ligand>
        <name>heme</name>
        <dbReference type="ChEBI" id="CHEBI:30413"/>
    </ligand>
    <ligandPart>
        <name>Fe</name>
        <dbReference type="ChEBI" id="CHEBI:18248"/>
    </ligandPart>
</feature>
<keyword evidence="9 16" id="KW-0479">Metal-binding</keyword>
<feature type="domain" description="AB hydrolase-1" evidence="18">
    <location>
        <begin position="32"/>
        <end position="274"/>
    </location>
</feature>
<dbReference type="SUPFAM" id="SSF103473">
    <property type="entry name" value="MFS general substrate transporter"/>
    <property type="match status" value="1"/>
</dbReference>
<evidence type="ECO:0000256" key="17">
    <source>
        <dbReference type="SAM" id="Phobius"/>
    </source>
</evidence>
<keyword evidence="12 16" id="KW-0408">Iron</keyword>
<dbReference type="Pfam" id="PF12697">
    <property type="entry name" value="Abhydrolase_6"/>
    <property type="match status" value="1"/>
</dbReference>
<comment type="similarity">
    <text evidence="15">Belongs to the major facilitator superfamily. Allantoate permease family.</text>
</comment>
<dbReference type="InterPro" id="IPR002401">
    <property type="entry name" value="Cyt_P450_E_grp-I"/>
</dbReference>
<dbReference type="SUPFAM" id="SSF53474">
    <property type="entry name" value="alpha/beta-Hydrolases"/>
    <property type="match status" value="1"/>
</dbReference>
<dbReference type="GO" id="GO:0016020">
    <property type="term" value="C:membrane"/>
    <property type="evidence" value="ECO:0007669"/>
    <property type="project" value="UniProtKB-SubCell"/>
</dbReference>
<gene>
    <name evidence="19" type="ORF">EVJ58_g995</name>
</gene>
<keyword evidence="14 17" id="KW-0472">Membrane</keyword>
<evidence type="ECO:0000259" key="18">
    <source>
        <dbReference type="Pfam" id="PF12697"/>
    </source>
</evidence>
<feature type="transmembrane region" description="Helical" evidence="17">
    <location>
        <begin position="704"/>
        <end position="725"/>
    </location>
</feature>
<evidence type="ECO:0000256" key="7">
    <source>
        <dbReference type="ARBA" id="ARBA00022617"/>
    </source>
</evidence>
<comment type="pathway">
    <text evidence="4">Secondary metabolite biosynthesis.</text>
</comment>
<dbReference type="Gene3D" id="3.40.50.1820">
    <property type="entry name" value="alpha/beta hydrolase"/>
    <property type="match status" value="1"/>
</dbReference>
<comment type="similarity">
    <text evidence="5">Belongs to the cytochrome P450 family.</text>
</comment>
<dbReference type="InterPro" id="IPR001128">
    <property type="entry name" value="Cyt_P450"/>
</dbReference>
<dbReference type="STRING" id="34475.A0A4Y9Z3K8"/>
<dbReference type="InterPro" id="IPR017972">
    <property type="entry name" value="Cyt_P450_CS"/>
</dbReference>
<evidence type="ECO:0000256" key="16">
    <source>
        <dbReference type="PIRSR" id="PIRSR602401-1"/>
    </source>
</evidence>
<dbReference type="InterPro" id="IPR036259">
    <property type="entry name" value="MFS_trans_sf"/>
</dbReference>
<dbReference type="GO" id="GO:0005506">
    <property type="term" value="F:iron ion binding"/>
    <property type="evidence" value="ECO:0007669"/>
    <property type="project" value="InterPro"/>
</dbReference>
<feature type="transmembrane region" description="Helical" evidence="17">
    <location>
        <begin position="509"/>
        <end position="531"/>
    </location>
</feature>
<dbReference type="CDD" id="cd17327">
    <property type="entry name" value="MFS_FEN2_like"/>
    <property type="match status" value="1"/>
</dbReference>
<feature type="transmembrane region" description="Helical" evidence="17">
    <location>
        <begin position="441"/>
        <end position="465"/>
    </location>
</feature>
<feature type="transmembrane region" description="Helical" evidence="17">
    <location>
        <begin position="737"/>
        <end position="754"/>
    </location>
</feature>
<dbReference type="InterPro" id="IPR050364">
    <property type="entry name" value="Cytochrome_P450_fung"/>
</dbReference>
<dbReference type="GO" id="GO:0004497">
    <property type="term" value="F:monooxygenase activity"/>
    <property type="evidence" value="ECO:0007669"/>
    <property type="project" value="UniProtKB-KW"/>
</dbReference>
<evidence type="ECO:0000256" key="8">
    <source>
        <dbReference type="ARBA" id="ARBA00022692"/>
    </source>
</evidence>
<evidence type="ECO:0000313" key="20">
    <source>
        <dbReference type="Proteomes" id="UP000298390"/>
    </source>
</evidence>